<proteinExistence type="predicted"/>
<protein>
    <submittedName>
        <fullName evidence="1">Uncharacterized protein</fullName>
    </submittedName>
</protein>
<name>A0A6C0K2Q5_9ZZZZ</name>
<evidence type="ECO:0000313" key="1">
    <source>
        <dbReference type="EMBL" id="QHU10344.1"/>
    </source>
</evidence>
<reference evidence="1" key="1">
    <citation type="journal article" date="2020" name="Nature">
        <title>Giant virus diversity and host interactions through global metagenomics.</title>
        <authorList>
            <person name="Schulz F."/>
            <person name="Roux S."/>
            <person name="Paez-Espino D."/>
            <person name="Jungbluth S."/>
            <person name="Walsh D.A."/>
            <person name="Denef V.J."/>
            <person name="McMahon K.D."/>
            <person name="Konstantinidis K.T."/>
            <person name="Eloe-Fadrosh E.A."/>
            <person name="Kyrpides N.C."/>
            <person name="Woyke T."/>
        </authorList>
    </citation>
    <scope>NUCLEOTIDE SEQUENCE</scope>
    <source>
        <strain evidence="1">GVMAG-S-1101164-67</strain>
    </source>
</reference>
<sequence length="116" mass="13581">MFCLIFLFGRCNESYTSQKCCECRKDLKHYKDKNGGEIYRLFTCSNCVSYENKNIVFRTRDKNSAINILNLTECWIYNQTRPVEFQFQASSFTCGNKKTGLSKTIGVKKQQNKHAY</sequence>
<dbReference type="EMBL" id="MN740754">
    <property type="protein sequence ID" value="QHU10344.1"/>
    <property type="molecule type" value="Genomic_DNA"/>
</dbReference>
<organism evidence="1">
    <name type="scientific">viral metagenome</name>
    <dbReference type="NCBI Taxonomy" id="1070528"/>
    <lineage>
        <taxon>unclassified sequences</taxon>
        <taxon>metagenomes</taxon>
        <taxon>organismal metagenomes</taxon>
    </lineage>
</organism>
<dbReference type="AlphaFoldDB" id="A0A6C0K2Q5"/>
<accession>A0A6C0K2Q5</accession>